<organism evidence="9 10">
    <name type="scientific">Desulfovibrio psychrotolerans</name>
    <dbReference type="NCBI Taxonomy" id="415242"/>
    <lineage>
        <taxon>Bacteria</taxon>
        <taxon>Pseudomonadati</taxon>
        <taxon>Thermodesulfobacteriota</taxon>
        <taxon>Desulfovibrionia</taxon>
        <taxon>Desulfovibrionales</taxon>
        <taxon>Desulfovibrionaceae</taxon>
        <taxon>Desulfovibrio</taxon>
    </lineage>
</organism>
<evidence type="ECO:0000256" key="4">
    <source>
        <dbReference type="ARBA" id="ARBA00022898"/>
    </source>
</evidence>
<dbReference type="GO" id="GO:0005737">
    <property type="term" value="C:cytoplasm"/>
    <property type="evidence" value="ECO:0007669"/>
    <property type="project" value="TreeGrafter"/>
</dbReference>
<dbReference type="GO" id="GO:0030170">
    <property type="term" value="F:pyridoxal phosphate binding"/>
    <property type="evidence" value="ECO:0007669"/>
    <property type="project" value="InterPro"/>
</dbReference>
<dbReference type="FunFam" id="3.90.1150.10:FF:000033">
    <property type="entry name" value="Cystathionine gamma-synthase"/>
    <property type="match status" value="1"/>
</dbReference>
<keyword evidence="3 9" id="KW-0808">Transferase</keyword>
<evidence type="ECO:0000256" key="3">
    <source>
        <dbReference type="ARBA" id="ARBA00022679"/>
    </source>
</evidence>
<comment type="caution">
    <text evidence="9">The sequence shown here is derived from an EMBL/GenBank/DDBJ whole genome shotgun (WGS) entry which is preliminary data.</text>
</comment>
<proteinExistence type="inferred from homology"/>
<dbReference type="GO" id="GO:0019346">
    <property type="term" value="P:transsulfuration"/>
    <property type="evidence" value="ECO:0007669"/>
    <property type="project" value="InterPro"/>
</dbReference>
<accession>A0A7J0BT91</accession>
<dbReference type="InterPro" id="IPR015422">
    <property type="entry name" value="PyrdxlP-dep_Trfase_small"/>
</dbReference>
<dbReference type="Proteomes" id="UP000503820">
    <property type="component" value="Unassembled WGS sequence"/>
</dbReference>
<dbReference type="EMBL" id="BLVP01000008">
    <property type="protein sequence ID" value="GFM36929.1"/>
    <property type="molecule type" value="Genomic_DNA"/>
</dbReference>
<evidence type="ECO:0000256" key="5">
    <source>
        <dbReference type="ARBA" id="ARBA00060995"/>
    </source>
</evidence>
<evidence type="ECO:0000256" key="2">
    <source>
        <dbReference type="ARBA" id="ARBA00011881"/>
    </source>
</evidence>
<comment type="subunit">
    <text evidence="2">Homotetramer.</text>
</comment>
<dbReference type="InterPro" id="IPR006235">
    <property type="entry name" value="OAc-hSer/O-AcSer_sulfhydrylase"/>
</dbReference>
<evidence type="ECO:0000256" key="7">
    <source>
        <dbReference type="PIRSR" id="PIRSR001434-2"/>
    </source>
</evidence>
<dbReference type="Gene3D" id="3.40.640.10">
    <property type="entry name" value="Type I PLP-dependent aspartate aminotransferase-like (Major domain)"/>
    <property type="match status" value="1"/>
</dbReference>
<gene>
    <name evidence="9" type="primary">metY-1</name>
    <name evidence="9" type="ORF">DSM19430T_16130</name>
</gene>
<dbReference type="InterPro" id="IPR000277">
    <property type="entry name" value="Cys/Met-Metab_PyrdxlP-dep_enz"/>
</dbReference>
<comment type="cofactor">
    <cofactor evidence="1 8">
        <name>pyridoxal 5'-phosphate</name>
        <dbReference type="ChEBI" id="CHEBI:597326"/>
    </cofactor>
</comment>
<dbReference type="SUPFAM" id="SSF53383">
    <property type="entry name" value="PLP-dependent transferases"/>
    <property type="match status" value="1"/>
</dbReference>
<dbReference type="Pfam" id="PF01053">
    <property type="entry name" value="Cys_Met_Meta_PP"/>
    <property type="match status" value="1"/>
</dbReference>
<feature type="modified residue" description="N6-(pyridoxal phosphate)lysine" evidence="7">
    <location>
        <position position="207"/>
    </location>
</feature>
<dbReference type="GO" id="GO:0003961">
    <property type="term" value="F:O-acetylhomoserine aminocarboxypropyltransferase activity"/>
    <property type="evidence" value="ECO:0007669"/>
    <property type="project" value="TreeGrafter"/>
</dbReference>
<dbReference type="CDD" id="cd00614">
    <property type="entry name" value="CGS_like"/>
    <property type="match status" value="1"/>
</dbReference>
<dbReference type="PANTHER" id="PTHR43797">
    <property type="entry name" value="HOMOCYSTEINE/CYSTEINE SYNTHASE"/>
    <property type="match status" value="1"/>
</dbReference>
<evidence type="ECO:0000313" key="10">
    <source>
        <dbReference type="Proteomes" id="UP000503820"/>
    </source>
</evidence>
<dbReference type="GO" id="GO:0071269">
    <property type="term" value="P:L-homocysteine biosynthetic process"/>
    <property type="evidence" value="ECO:0007669"/>
    <property type="project" value="TreeGrafter"/>
</dbReference>
<dbReference type="InterPro" id="IPR015421">
    <property type="entry name" value="PyrdxlP-dep_Trfase_major"/>
</dbReference>
<dbReference type="Gene3D" id="3.90.1150.10">
    <property type="entry name" value="Aspartate Aminotransferase, domain 1"/>
    <property type="match status" value="1"/>
</dbReference>
<evidence type="ECO:0000313" key="9">
    <source>
        <dbReference type="EMBL" id="GFM36929.1"/>
    </source>
</evidence>
<sequence length="429" mass="46432">MTTGHRFETKALHAGFTADSTNARAIPVHRTAAYLFRNTEHAANLFALKELGNIYTRLMNPTQDALEQRLAALEGGAAAVALASGTTAVHYTVLNICRAGDEIVSASNLYGGTYTMFDAILPRQGIVTRFADFSDPDSIRRQITPKTRMLFTEVIGNPALDVVRIRDVAKVAQEFHLPLVVDSTFTPPCLFRPLEHGAHVVVHSLTKWIGGHGTGLGGVVVDGGTFDWTDPKFSLFNEPDTSYHGLRYAHDLGPLNPVAFALRLRLVPLRNLGGCISPDNSWLFLQGLETLSLRMERHGANALRVAKFLQAHPQVAWVRYPGLEDDPGHAAAREQFAGNGCGYGGMVVFGIRGGVQAGARFIDSLKLVSHLANVGDAKSLAIHPASTTHSQLTEEQQRAGGITPDLIRLSVGIEHIDDILADMAQALEP</sequence>
<reference evidence="9 10" key="1">
    <citation type="submission" date="2020-05" db="EMBL/GenBank/DDBJ databases">
        <title>Draft genome sequence of Desulfovibrio psychrotolerans JS1T.</title>
        <authorList>
            <person name="Ueno A."/>
            <person name="Tamazawa S."/>
            <person name="Tamamura S."/>
            <person name="Murakami T."/>
            <person name="Kiyama T."/>
            <person name="Inomata H."/>
            <person name="Amano Y."/>
            <person name="Miyakawa K."/>
            <person name="Tamaki H."/>
            <person name="Naganuma T."/>
            <person name="Kaneko K."/>
        </authorList>
    </citation>
    <scope>NUCLEOTIDE SEQUENCE [LARGE SCALE GENOMIC DNA]</scope>
    <source>
        <strain evidence="9 10">JS1</strain>
    </source>
</reference>
<name>A0A7J0BT91_9BACT</name>
<evidence type="ECO:0000256" key="8">
    <source>
        <dbReference type="RuleBase" id="RU362118"/>
    </source>
</evidence>
<dbReference type="AlphaFoldDB" id="A0A7J0BT91"/>
<evidence type="ECO:0000256" key="1">
    <source>
        <dbReference type="ARBA" id="ARBA00001933"/>
    </source>
</evidence>
<protein>
    <recommendedName>
        <fullName evidence="6">O-succinylhomoserine sulfhydrylase</fullName>
    </recommendedName>
</protein>
<keyword evidence="4 7" id="KW-0663">Pyridoxal phosphate</keyword>
<evidence type="ECO:0000256" key="6">
    <source>
        <dbReference type="ARBA" id="ARBA00071157"/>
    </source>
</evidence>
<dbReference type="NCBIfam" id="TIGR01326">
    <property type="entry name" value="OAH_OAS_sulfhy"/>
    <property type="match status" value="1"/>
</dbReference>
<dbReference type="FunFam" id="3.40.640.10:FF:000035">
    <property type="entry name" value="O-succinylhomoserine sulfhydrylase"/>
    <property type="match status" value="1"/>
</dbReference>
<dbReference type="InterPro" id="IPR015424">
    <property type="entry name" value="PyrdxlP-dep_Trfase"/>
</dbReference>
<dbReference type="GO" id="GO:0004124">
    <property type="term" value="F:cysteine synthase activity"/>
    <property type="evidence" value="ECO:0007669"/>
    <property type="project" value="TreeGrafter"/>
</dbReference>
<dbReference type="RefSeq" id="WP_174409596.1">
    <property type="nucleotide sequence ID" value="NZ_BLVP01000008.1"/>
</dbReference>
<keyword evidence="10" id="KW-1185">Reference proteome</keyword>
<dbReference type="PIRSF" id="PIRSF001434">
    <property type="entry name" value="CGS"/>
    <property type="match status" value="1"/>
</dbReference>
<comment type="similarity">
    <text evidence="5">Belongs to the trans-sulfuration enzymes family. MetZ subfamily.</text>
</comment>
<dbReference type="PANTHER" id="PTHR43797:SF2">
    <property type="entry name" value="HOMOCYSTEINE_CYSTEINE SYNTHASE"/>
    <property type="match status" value="1"/>
</dbReference>
<dbReference type="GO" id="GO:0006535">
    <property type="term" value="P:cysteine biosynthetic process from serine"/>
    <property type="evidence" value="ECO:0007669"/>
    <property type="project" value="TreeGrafter"/>
</dbReference>